<evidence type="ECO:0000256" key="4">
    <source>
        <dbReference type="ARBA" id="ARBA00022741"/>
    </source>
</evidence>
<evidence type="ECO:0000256" key="2">
    <source>
        <dbReference type="ARBA" id="ARBA00012274"/>
    </source>
</evidence>
<evidence type="ECO:0000256" key="5">
    <source>
        <dbReference type="ARBA" id="ARBA00047754"/>
    </source>
</evidence>
<dbReference type="EMBL" id="CP015756">
    <property type="protein sequence ID" value="APC41383.1"/>
    <property type="molecule type" value="Genomic_DNA"/>
</dbReference>
<evidence type="ECO:0000313" key="8">
    <source>
        <dbReference type="Proteomes" id="UP000182569"/>
    </source>
</evidence>
<dbReference type="InterPro" id="IPR024434">
    <property type="entry name" value="TSCPD_dom"/>
</dbReference>
<sequence>MKKIKFNPTGVCCREINFELSDDNKITDVQFIGGCPGNALGIRSLAIGIDANEIADKFANIRCGNKETSCPDQFAKALREDL</sequence>
<dbReference type="OrthoDB" id="9801525at2"/>
<comment type="catalytic activity">
    <reaction evidence="5">
        <text>a 2'-deoxyribonucleoside 5'-diphosphate + [thioredoxin]-disulfide + H2O = a ribonucleoside 5'-diphosphate + [thioredoxin]-dithiol</text>
        <dbReference type="Rhea" id="RHEA:23252"/>
        <dbReference type="Rhea" id="RHEA-COMP:10698"/>
        <dbReference type="Rhea" id="RHEA-COMP:10700"/>
        <dbReference type="ChEBI" id="CHEBI:15377"/>
        <dbReference type="ChEBI" id="CHEBI:29950"/>
        <dbReference type="ChEBI" id="CHEBI:50058"/>
        <dbReference type="ChEBI" id="CHEBI:57930"/>
        <dbReference type="ChEBI" id="CHEBI:73316"/>
        <dbReference type="EC" id="1.17.4.1"/>
    </reaction>
</comment>
<evidence type="ECO:0000313" key="7">
    <source>
        <dbReference type="EMBL" id="APC41383.1"/>
    </source>
</evidence>
<dbReference type="Pfam" id="PF12637">
    <property type="entry name" value="TSCPD"/>
    <property type="match status" value="1"/>
</dbReference>
<dbReference type="GO" id="GO:0004748">
    <property type="term" value="F:ribonucleoside-diphosphate reductase activity, thioredoxin disulfide as acceptor"/>
    <property type="evidence" value="ECO:0007669"/>
    <property type="project" value="UniProtKB-EC"/>
</dbReference>
<dbReference type="AlphaFoldDB" id="A0A1J0GJC8"/>
<dbReference type="GO" id="GO:0071897">
    <property type="term" value="P:DNA biosynthetic process"/>
    <property type="evidence" value="ECO:0007669"/>
    <property type="project" value="UniProtKB-KW"/>
</dbReference>
<feature type="domain" description="TSCPD" evidence="6">
    <location>
        <begin position="7"/>
        <end position="81"/>
    </location>
</feature>
<evidence type="ECO:0000256" key="1">
    <source>
        <dbReference type="ARBA" id="ARBA00007405"/>
    </source>
</evidence>
<dbReference type="InterPro" id="IPR023806">
    <property type="entry name" value="CHP03905"/>
</dbReference>
<proteinExistence type="inferred from homology"/>
<dbReference type="Proteomes" id="UP000182569">
    <property type="component" value="Chromosome"/>
</dbReference>
<dbReference type="NCBIfam" id="TIGR03905">
    <property type="entry name" value="TIGR03905_4_Cys"/>
    <property type="match status" value="1"/>
</dbReference>
<dbReference type="STRING" id="1552.A7L45_15510"/>
<reference evidence="8" key="1">
    <citation type="journal article" date="2016" name="Front. Microbiol.">
        <title>Complete Genome Sequence of Clostridium estertheticum DSM 8809, a Microbe Identified in Spoiled Vacuum Packed Beef.</title>
        <authorList>
            <person name="Yu Z."/>
            <person name="Gunn L."/>
            <person name="Brennan E."/>
            <person name="Reid R."/>
            <person name="Wall P.G."/>
            <person name="Gaora O.P."/>
            <person name="Hurley D."/>
            <person name="Bolton D."/>
            <person name="Fanning S."/>
        </authorList>
    </citation>
    <scope>NUCLEOTIDE SEQUENCE [LARGE SCALE GENOMIC DNA]</scope>
    <source>
        <strain evidence="8">DSM 8809</strain>
    </source>
</reference>
<protein>
    <recommendedName>
        <fullName evidence="2">ribonucleoside-diphosphate reductase</fullName>
        <ecNumber evidence="2">1.17.4.1</ecNumber>
    </recommendedName>
</protein>
<keyword evidence="8" id="KW-1185">Reference proteome</keyword>
<evidence type="ECO:0000256" key="3">
    <source>
        <dbReference type="ARBA" id="ARBA00022634"/>
    </source>
</evidence>
<comment type="similarity">
    <text evidence="1">Belongs to the ribonucleoside diphosphate reductase class-2 family.</text>
</comment>
<dbReference type="RefSeq" id="WP_071613680.1">
    <property type="nucleotide sequence ID" value="NZ_CP015756.1"/>
</dbReference>
<name>A0A1J0GJC8_9CLOT</name>
<keyword evidence="4" id="KW-0547">Nucleotide-binding</keyword>
<gene>
    <name evidence="7" type="ORF">A7L45_15510</name>
</gene>
<dbReference type="EC" id="1.17.4.1" evidence="2"/>
<keyword evidence="3" id="KW-0237">DNA synthesis</keyword>
<dbReference type="GO" id="GO:0000166">
    <property type="term" value="F:nucleotide binding"/>
    <property type="evidence" value="ECO:0007669"/>
    <property type="project" value="UniProtKB-KW"/>
</dbReference>
<accession>A0A1J0GJC8</accession>
<dbReference type="KEGG" id="ceu:A7L45_15510"/>
<evidence type="ECO:0000259" key="6">
    <source>
        <dbReference type="Pfam" id="PF12637"/>
    </source>
</evidence>
<organism evidence="7 8">
    <name type="scientific">Clostridium estertheticum subsp. estertheticum</name>
    <dbReference type="NCBI Taxonomy" id="1552"/>
    <lineage>
        <taxon>Bacteria</taxon>
        <taxon>Bacillati</taxon>
        <taxon>Bacillota</taxon>
        <taxon>Clostridia</taxon>
        <taxon>Eubacteriales</taxon>
        <taxon>Clostridiaceae</taxon>
        <taxon>Clostridium</taxon>
    </lineage>
</organism>